<dbReference type="PANTHER" id="PTHR32303:SF4">
    <property type="entry name" value="QUINOPROTEIN GLUCOSE DEHYDROGENASE"/>
    <property type="match status" value="1"/>
</dbReference>
<dbReference type="SMART" id="SM00564">
    <property type="entry name" value="PQQ"/>
    <property type="match status" value="6"/>
</dbReference>
<feature type="compositionally biased region" description="Basic and acidic residues" evidence="4">
    <location>
        <begin position="638"/>
        <end position="647"/>
    </location>
</feature>
<dbReference type="Pfam" id="PF01011">
    <property type="entry name" value="PQQ"/>
    <property type="match status" value="1"/>
</dbReference>
<sequence>MTDTRYEGERIPYLEPVEEAPRPRWSIAAIIVGALLVLIGLPIAAGGAYLMTLGGSLYYLIAGALMTWSGVLLIRGRMSGGWIYLALVVATILWAWWEVGANPWAQVPRVIAPVVLAIPVILILPTLTRSAGRWRLALGGVVVALVLTGINFWVAIAGQPNPVLAALPAPGTAGMLDPSGQQTGADWPVYGGTASARRYSPLVQITPANVSKLRQVWLTHTGDLPKSKMILKTYGAENTPLKVGDSLYICTPKNILLALDAATGMEKWRYDPKVPDSAIPYTAACRGVVYYAVPNAPADQACATRIIEGTLDARLVAVDARNGRPCADFGTNGQIDAKQGMGKVPDGFVSINSPPTLVRGVLVTGHQVLDGQDRWAPSGVIQGFDAVTGKLRWAWDMMHPNWNGAAPAGQEWARGTPNMWTLASGDEQLGLVYLPMGNAAADYYSSLRRPEENFYATSLVALDVTTGKPKWRFQAVRNDVWDYDFGAQATLVDYKGAPALVLPSKQGDIYILDRRTGQPLTPVGEMKVPGGGVEPQQRAATQRVSLWHTLRKPDLTERDMWGMSPIDQLICRIQFRRASYKGFFTPPESDRRSIEYPGYNGGTDWGGVAVDPQRGVIVANYNDMPNYVRLVPRAEADKKGWAPRDQARGQIGGNEGAGDPQAHTPYAIDVNAGWRNKFWPFDGPKSEGTGMLCKQPPYGGIRAIDMATGKTIWDRPLGEARTNGPFGIPSHLPITIGTPNNGGSVVTAGGLIFVAAATDNLIRAIDLKTGKTLWKAVLPAGGQATPITYEANGKQYLVIYAGGHHFMETPVGDEVVAYALP</sequence>
<gene>
    <name evidence="7" type="ORF">HNP52_002353</name>
</gene>
<evidence type="ECO:0000313" key="7">
    <source>
        <dbReference type="EMBL" id="MBB4839284.1"/>
    </source>
</evidence>
<name>A0A7W7NT20_9SPHN</name>
<accession>A0A7W7NT20</accession>
<feature type="transmembrane region" description="Helical" evidence="5">
    <location>
        <begin position="57"/>
        <end position="74"/>
    </location>
</feature>
<evidence type="ECO:0000256" key="1">
    <source>
        <dbReference type="ARBA" id="ARBA00001931"/>
    </source>
</evidence>
<keyword evidence="5" id="KW-0812">Transmembrane</keyword>
<evidence type="ECO:0000256" key="3">
    <source>
        <dbReference type="ARBA" id="ARBA00023002"/>
    </source>
</evidence>
<reference evidence="7 8" key="1">
    <citation type="submission" date="2020-08" db="EMBL/GenBank/DDBJ databases">
        <title>Functional genomics of gut bacteria from endangered species of beetles.</title>
        <authorList>
            <person name="Carlos-Shanley C."/>
        </authorList>
    </citation>
    <scope>NUCLEOTIDE SEQUENCE [LARGE SCALE GENOMIC DNA]</scope>
    <source>
        <strain evidence="7 8">S00224</strain>
    </source>
</reference>
<dbReference type="EMBL" id="JACHLN010000002">
    <property type="protein sequence ID" value="MBB4839284.1"/>
    <property type="molecule type" value="Genomic_DNA"/>
</dbReference>
<evidence type="ECO:0000256" key="4">
    <source>
        <dbReference type="SAM" id="MobiDB-lite"/>
    </source>
</evidence>
<dbReference type="AlphaFoldDB" id="A0A7W7NT20"/>
<dbReference type="GO" id="GO:0048038">
    <property type="term" value="F:quinone binding"/>
    <property type="evidence" value="ECO:0007669"/>
    <property type="project" value="InterPro"/>
</dbReference>
<keyword evidence="5" id="KW-1133">Transmembrane helix</keyword>
<dbReference type="GO" id="GO:0016020">
    <property type="term" value="C:membrane"/>
    <property type="evidence" value="ECO:0007669"/>
    <property type="project" value="InterPro"/>
</dbReference>
<feature type="region of interest" description="Disordered" evidence="4">
    <location>
        <begin position="638"/>
        <end position="663"/>
    </location>
</feature>
<dbReference type="EC" id="1.1.5.2" evidence="7"/>
<dbReference type="GO" id="GO:0008876">
    <property type="term" value="F:quinoprotein glucose dehydrogenase activity"/>
    <property type="evidence" value="ECO:0007669"/>
    <property type="project" value="UniProtKB-EC"/>
</dbReference>
<dbReference type="Proteomes" id="UP000575241">
    <property type="component" value="Unassembled WGS sequence"/>
</dbReference>
<dbReference type="InterPro" id="IPR017511">
    <property type="entry name" value="PQQ_mDH"/>
</dbReference>
<evidence type="ECO:0000256" key="2">
    <source>
        <dbReference type="ARBA" id="ARBA00008156"/>
    </source>
</evidence>
<dbReference type="NCBIfam" id="TIGR03074">
    <property type="entry name" value="PQQ_membr_DH"/>
    <property type="match status" value="1"/>
</dbReference>
<feature type="transmembrane region" description="Helical" evidence="5">
    <location>
        <begin position="136"/>
        <end position="156"/>
    </location>
</feature>
<feature type="transmembrane region" description="Helical" evidence="5">
    <location>
        <begin position="81"/>
        <end position="97"/>
    </location>
</feature>
<dbReference type="CDD" id="cd10280">
    <property type="entry name" value="PQQ_mGDH"/>
    <property type="match status" value="1"/>
</dbReference>
<keyword evidence="5" id="KW-0472">Membrane</keyword>
<evidence type="ECO:0000256" key="5">
    <source>
        <dbReference type="SAM" id="Phobius"/>
    </source>
</evidence>
<comment type="caution">
    <text evidence="7">The sequence shown here is derived from an EMBL/GenBank/DDBJ whole genome shotgun (WGS) entry which is preliminary data.</text>
</comment>
<feature type="transmembrane region" description="Helical" evidence="5">
    <location>
        <begin position="27"/>
        <end position="51"/>
    </location>
</feature>
<comment type="similarity">
    <text evidence="2">Belongs to the bacterial PQQ dehydrogenase family.</text>
</comment>
<comment type="cofactor">
    <cofactor evidence="1">
        <name>pyrroloquinoline quinone</name>
        <dbReference type="ChEBI" id="CHEBI:58442"/>
    </cofactor>
</comment>
<dbReference type="InterPro" id="IPR011047">
    <property type="entry name" value="Quinoprotein_ADH-like_sf"/>
</dbReference>
<evidence type="ECO:0000313" key="8">
    <source>
        <dbReference type="Proteomes" id="UP000575241"/>
    </source>
</evidence>
<feature type="domain" description="Pyrrolo-quinoline quinone repeat" evidence="6">
    <location>
        <begin position="187"/>
        <end position="796"/>
    </location>
</feature>
<organism evidence="7 8">
    <name type="scientific">Sphingomonas kyeonggiensis</name>
    <dbReference type="NCBI Taxonomy" id="1268553"/>
    <lineage>
        <taxon>Bacteria</taxon>
        <taxon>Pseudomonadati</taxon>
        <taxon>Pseudomonadota</taxon>
        <taxon>Alphaproteobacteria</taxon>
        <taxon>Sphingomonadales</taxon>
        <taxon>Sphingomonadaceae</taxon>
        <taxon>Sphingomonas</taxon>
    </lineage>
</organism>
<keyword evidence="3 7" id="KW-0560">Oxidoreductase</keyword>
<dbReference type="PANTHER" id="PTHR32303">
    <property type="entry name" value="QUINOPROTEIN ALCOHOL DEHYDROGENASE (CYTOCHROME C)"/>
    <property type="match status" value="1"/>
</dbReference>
<dbReference type="SUPFAM" id="SSF50998">
    <property type="entry name" value="Quinoprotein alcohol dehydrogenase-like"/>
    <property type="match status" value="1"/>
</dbReference>
<feature type="transmembrane region" description="Helical" evidence="5">
    <location>
        <begin position="103"/>
        <end position="124"/>
    </location>
</feature>
<keyword evidence="8" id="KW-1185">Reference proteome</keyword>
<dbReference type="InterPro" id="IPR018391">
    <property type="entry name" value="PQQ_b-propeller_rpt"/>
</dbReference>
<evidence type="ECO:0000259" key="6">
    <source>
        <dbReference type="Pfam" id="PF01011"/>
    </source>
</evidence>
<proteinExistence type="inferred from homology"/>
<dbReference type="Gene3D" id="2.140.10.10">
    <property type="entry name" value="Quinoprotein alcohol dehydrogenase-like superfamily"/>
    <property type="match status" value="2"/>
</dbReference>
<dbReference type="InterPro" id="IPR002372">
    <property type="entry name" value="PQQ_rpt_dom"/>
</dbReference>
<protein>
    <submittedName>
        <fullName evidence="7">Quinoprotein glucose dehydrogenase</fullName>
        <ecNumber evidence="7">1.1.5.2</ecNumber>
    </submittedName>
</protein>